<feature type="domain" description="Transglycosylase SLT" evidence="2">
    <location>
        <begin position="134"/>
        <end position="201"/>
    </location>
</feature>
<gene>
    <name evidence="3" type="ORF">COL8621_01130</name>
</gene>
<comment type="similarity">
    <text evidence="1">Belongs to the virb1 family.</text>
</comment>
<name>A0A238JUT2_9RHOB</name>
<protein>
    <submittedName>
        <fullName evidence="3">Transglycosylase SLT domain protein</fullName>
    </submittedName>
</protein>
<sequence>MPLAGYRAWKIATIAGFGVCRHLFLDGRTGPIVTHSWITMKNVVLIVALLMLPAGCGAREAQVEAEVVTMGTSVSPTLPVMRWDAQRPSAQAEAWTRASLKALETHGAELAEIVPADIENYCPAYVDAPMPNRRAFWAGLFSALAKHESTWNPKAVGGGGKWYGLVQISPATARGYGCAARTGDALTDGKANLSCAIRIAAHTVARDGVVSAGGRGIAADWGPFHSQRKRADIIKWTNAQDYCQSPG</sequence>
<evidence type="ECO:0000313" key="3">
    <source>
        <dbReference type="EMBL" id="SMX33944.1"/>
    </source>
</evidence>
<dbReference type="AlphaFoldDB" id="A0A238JUT2"/>
<organism evidence="3 4">
    <name type="scientific">Actibacterium lipolyticum</name>
    <dbReference type="NCBI Taxonomy" id="1524263"/>
    <lineage>
        <taxon>Bacteria</taxon>
        <taxon>Pseudomonadati</taxon>
        <taxon>Pseudomonadota</taxon>
        <taxon>Alphaproteobacteria</taxon>
        <taxon>Rhodobacterales</taxon>
        <taxon>Roseobacteraceae</taxon>
        <taxon>Actibacterium</taxon>
    </lineage>
</organism>
<evidence type="ECO:0000313" key="4">
    <source>
        <dbReference type="Proteomes" id="UP000202922"/>
    </source>
</evidence>
<evidence type="ECO:0000259" key="2">
    <source>
        <dbReference type="Pfam" id="PF01464"/>
    </source>
</evidence>
<keyword evidence="4" id="KW-1185">Reference proteome</keyword>
<dbReference type="SUPFAM" id="SSF53955">
    <property type="entry name" value="Lysozyme-like"/>
    <property type="match status" value="1"/>
</dbReference>
<proteinExistence type="inferred from homology"/>
<dbReference type="InterPro" id="IPR008258">
    <property type="entry name" value="Transglycosylase_SLT_dom_1"/>
</dbReference>
<dbReference type="Proteomes" id="UP000202922">
    <property type="component" value="Unassembled WGS sequence"/>
</dbReference>
<dbReference type="Pfam" id="PF01464">
    <property type="entry name" value="SLT"/>
    <property type="match status" value="1"/>
</dbReference>
<reference evidence="4" key="1">
    <citation type="submission" date="2017-05" db="EMBL/GenBank/DDBJ databases">
        <authorList>
            <person name="Rodrigo-Torres L."/>
            <person name="Arahal R. D."/>
            <person name="Lucena T."/>
        </authorList>
    </citation>
    <scope>NUCLEOTIDE SEQUENCE [LARGE SCALE GENOMIC DNA]</scope>
    <source>
        <strain evidence="4">CECT 8621</strain>
    </source>
</reference>
<dbReference type="EMBL" id="FXYE01000001">
    <property type="protein sequence ID" value="SMX33944.1"/>
    <property type="molecule type" value="Genomic_DNA"/>
</dbReference>
<accession>A0A238JUT2</accession>
<dbReference type="Gene3D" id="1.10.530.10">
    <property type="match status" value="1"/>
</dbReference>
<dbReference type="CDD" id="cd00442">
    <property type="entry name" value="Lyz-like"/>
    <property type="match status" value="1"/>
</dbReference>
<dbReference type="InterPro" id="IPR023346">
    <property type="entry name" value="Lysozyme-like_dom_sf"/>
</dbReference>
<evidence type="ECO:0000256" key="1">
    <source>
        <dbReference type="ARBA" id="ARBA00009387"/>
    </source>
</evidence>